<name>A0A5B7GS16_PORTR</name>
<dbReference type="EMBL" id="VSRR010016928">
    <property type="protein sequence ID" value="MPC59858.1"/>
    <property type="molecule type" value="Genomic_DNA"/>
</dbReference>
<comment type="caution">
    <text evidence="1">The sequence shown here is derived from an EMBL/GenBank/DDBJ whole genome shotgun (WGS) entry which is preliminary data.</text>
</comment>
<evidence type="ECO:0000313" key="2">
    <source>
        <dbReference type="Proteomes" id="UP000324222"/>
    </source>
</evidence>
<dbReference type="Proteomes" id="UP000324222">
    <property type="component" value="Unassembled WGS sequence"/>
</dbReference>
<sequence length="84" mass="9614">MSRTVHHRDPGKDRLPRPYSGVRLCLAESARCSQEQSQHTLPLTCARAVPWRRLRGPVYSVTTKSRFTPPPKRFAIRAVCQTNK</sequence>
<proteinExistence type="predicted"/>
<keyword evidence="2" id="KW-1185">Reference proteome</keyword>
<accession>A0A5B7GS16</accession>
<gene>
    <name evidence="1" type="ORF">E2C01_053886</name>
</gene>
<protein>
    <submittedName>
        <fullName evidence="1">Uncharacterized protein</fullName>
    </submittedName>
</protein>
<evidence type="ECO:0000313" key="1">
    <source>
        <dbReference type="EMBL" id="MPC59858.1"/>
    </source>
</evidence>
<dbReference type="AlphaFoldDB" id="A0A5B7GS16"/>
<organism evidence="1 2">
    <name type="scientific">Portunus trituberculatus</name>
    <name type="common">Swimming crab</name>
    <name type="synonym">Neptunus trituberculatus</name>
    <dbReference type="NCBI Taxonomy" id="210409"/>
    <lineage>
        <taxon>Eukaryota</taxon>
        <taxon>Metazoa</taxon>
        <taxon>Ecdysozoa</taxon>
        <taxon>Arthropoda</taxon>
        <taxon>Crustacea</taxon>
        <taxon>Multicrustacea</taxon>
        <taxon>Malacostraca</taxon>
        <taxon>Eumalacostraca</taxon>
        <taxon>Eucarida</taxon>
        <taxon>Decapoda</taxon>
        <taxon>Pleocyemata</taxon>
        <taxon>Brachyura</taxon>
        <taxon>Eubrachyura</taxon>
        <taxon>Portunoidea</taxon>
        <taxon>Portunidae</taxon>
        <taxon>Portuninae</taxon>
        <taxon>Portunus</taxon>
    </lineage>
</organism>
<reference evidence="1 2" key="1">
    <citation type="submission" date="2019-05" db="EMBL/GenBank/DDBJ databases">
        <title>Another draft genome of Portunus trituberculatus and its Hox gene families provides insights of decapod evolution.</title>
        <authorList>
            <person name="Jeong J.-H."/>
            <person name="Song I."/>
            <person name="Kim S."/>
            <person name="Choi T."/>
            <person name="Kim D."/>
            <person name="Ryu S."/>
            <person name="Kim W."/>
        </authorList>
    </citation>
    <scope>NUCLEOTIDE SEQUENCE [LARGE SCALE GENOMIC DNA]</scope>
    <source>
        <tissue evidence="1">Muscle</tissue>
    </source>
</reference>